<feature type="transmembrane region" description="Helical" evidence="1">
    <location>
        <begin position="122"/>
        <end position="142"/>
    </location>
</feature>
<feature type="transmembrane region" description="Helical" evidence="1">
    <location>
        <begin position="74"/>
        <end position="102"/>
    </location>
</feature>
<reference evidence="2 3" key="1">
    <citation type="submission" date="2020-06" db="EMBL/GenBank/DDBJ databases">
        <authorList>
            <person name="Li R."/>
            <person name="Bekaert M."/>
        </authorList>
    </citation>
    <scope>NUCLEOTIDE SEQUENCE [LARGE SCALE GENOMIC DNA]</scope>
    <source>
        <strain evidence="3">wild</strain>
    </source>
</reference>
<gene>
    <name evidence="2" type="ORF">MCOR_49726</name>
</gene>
<organism evidence="2 3">
    <name type="scientific">Mytilus coruscus</name>
    <name type="common">Sea mussel</name>
    <dbReference type="NCBI Taxonomy" id="42192"/>
    <lineage>
        <taxon>Eukaryota</taxon>
        <taxon>Metazoa</taxon>
        <taxon>Spiralia</taxon>
        <taxon>Lophotrochozoa</taxon>
        <taxon>Mollusca</taxon>
        <taxon>Bivalvia</taxon>
        <taxon>Autobranchia</taxon>
        <taxon>Pteriomorphia</taxon>
        <taxon>Mytilida</taxon>
        <taxon>Mytiloidea</taxon>
        <taxon>Mytilidae</taxon>
        <taxon>Mytilinae</taxon>
        <taxon>Mytilus</taxon>
    </lineage>
</organism>
<keyword evidence="1" id="KW-0812">Transmembrane</keyword>
<feature type="transmembrane region" description="Helical" evidence="1">
    <location>
        <begin position="324"/>
        <end position="345"/>
    </location>
</feature>
<feature type="transmembrane region" description="Helical" evidence="1">
    <location>
        <begin position="47"/>
        <end position="68"/>
    </location>
</feature>
<dbReference type="Proteomes" id="UP000507470">
    <property type="component" value="Unassembled WGS sequence"/>
</dbReference>
<dbReference type="Gene3D" id="1.20.1070.10">
    <property type="entry name" value="Rhodopsin 7-helix transmembrane proteins"/>
    <property type="match status" value="1"/>
</dbReference>
<dbReference type="SUPFAM" id="SSF81321">
    <property type="entry name" value="Family A G protein-coupled receptor-like"/>
    <property type="match status" value="1"/>
</dbReference>
<sequence length="399" mass="45223">MNESTSDENEAPYGAIFFATCSVLAILSNAVSMVFYFGSGPNNVHGFFIMSLCLGNSLMGCSTFLSVANYLVEGAPYVCAISTGTMTWGIVYNIFMTFWICLEKYIIVHRIPMKTVNWMQTYRYKIVSGTAVGIAIYLTMLFTITQDNNAVICDGVHLFRHLYPVFAGMTSIPVLCFLIIIVVLYSKTLRMIALLAPKDKSINIRNVKRNVLFEKRTMSDHRPNSVLPSTSSKLESMDICDLEDSEYLASDKNNETIYTCKIKKSLSSEDMQNLHVHLTDISIIQETNRDVKLKVENAERTVDLIQDSEKCDDIKWHKKAQNNVRTLIVLVSIYSLSLIVVQILAIFNIDWIRYCLLGILLICVLVSPFLYVLRVHEVKVAMKKAFHCKSNIVDVSREF</sequence>
<feature type="transmembrane region" description="Helical" evidence="1">
    <location>
        <begin position="351"/>
        <end position="373"/>
    </location>
</feature>
<keyword evidence="1" id="KW-1133">Transmembrane helix</keyword>
<feature type="transmembrane region" description="Helical" evidence="1">
    <location>
        <begin position="12"/>
        <end position="35"/>
    </location>
</feature>
<dbReference type="EMBL" id="CACVKT020008730">
    <property type="protein sequence ID" value="CAC5417182.1"/>
    <property type="molecule type" value="Genomic_DNA"/>
</dbReference>
<keyword evidence="3" id="KW-1185">Reference proteome</keyword>
<name>A0A6J8EC37_MYTCO</name>
<dbReference type="AlphaFoldDB" id="A0A6J8EC37"/>
<dbReference type="CDD" id="cd00637">
    <property type="entry name" value="7tm_classA_rhodopsin-like"/>
    <property type="match status" value="1"/>
</dbReference>
<protein>
    <recommendedName>
        <fullName evidence="4">G-protein coupled receptors family 1 profile domain-containing protein</fullName>
    </recommendedName>
</protein>
<feature type="transmembrane region" description="Helical" evidence="1">
    <location>
        <begin position="162"/>
        <end position="185"/>
    </location>
</feature>
<accession>A0A6J8EC37</accession>
<evidence type="ECO:0000313" key="3">
    <source>
        <dbReference type="Proteomes" id="UP000507470"/>
    </source>
</evidence>
<evidence type="ECO:0000313" key="2">
    <source>
        <dbReference type="EMBL" id="CAC5417182.1"/>
    </source>
</evidence>
<proteinExistence type="predicted"/>
<evidence type="ECO:0000256" key="1">
    <source>
        <dbReference type="SAM" id="Phobius"/>
    </source>
</evidence>
<keyword evidence="1" id="KW-0472">Membrane</keyword>
<evidence type="ECO:0008006" key="4">
    <source>
        <dbReference type="Google" id="ProtNLM"/>
    </source>
</evidence>
<dbReference type="OrthoDB" id="6171804at2759"/>